<gene>
    <name evidence="1" type="ORF">LEN_1472</name>
</gene>
<accession>A0AAU9AEC1</accession>
<protein>
    <submittedName>
        <fullName evidence="1">Uncharacterized protein</fullName>
    </submittedName>
</protein>
<dbReference type="KEGG" id="lem:LEN_1472"/>
<name>A0AAU9AEC1_LYSEN</name>
<evidence type="ECO:0000313" key="2">
    <source>
        <dbReference type="Proteomes" id="UP000218824"/>
    </source>
</evidence>
<dbReference type="EMBL" id="AP014940">
    <property type="protein sequence ID" value="BAV96959.1"/>
    <property type="molecule type" value="Genomic_DNA"/>
</dbReference>
<dbReference type="GeneID" id="83063344"/>
<dbReference type="Proteomes" id="UP000218824">
    <property type="component" value="Chromosome"/>
</dbReference>
<sequence>MSGYPRSPKILRGGLVLLDPDSGNVLRIIALQYNPETMTRSLQVKATGADSGGHSEALRLKGPAVETIKLDAEIDATDGLDSGQGTAGSLGLHPQLASIEALAHPASGELYAANAAAGAGMLEIAPAAAPLCLFVFGPNRIVPVRLTELGIVEEAFDTELNPIRAKLSLGLRVLSVDDLGFDGKGGGLFMSYLLAKEKLAGLAAAGDFQALGIAGVPVVP</sequence>
<evidence type="ECO:0000313" key="1">
    <source>
        <dbReference type="EMBL" id="BAV96959.1"/>
    </source>
</evidence>
<dbReference type="AlphaFoldDB" id="A0AAU9AEC1"/>
<dbReference type="RefSeq" id="WP_074872277.1">
    <property type="nucleotide sequence ID" value="NZ_AP014940.1"/>
</dbReference>
<reference evidence="1 2" key="1">
    <citation type="journal article" date="2017" name="DNA Res.">
        <title>Complete genome sequence and expression profile of the commercial lytic enzyme producer Lysobacter enzymogenes M497-1.</title>
        <authorList>
            <person name="Takami H."/>
            <person name="Toyoda A."/>
            <person name="Uchiyama I."/>
            <person name="Itoh T."/>
            <person name="Takaki Y."/>
            <person name="Arai W."/>
            <person name="Nishi S."/>
            <person name="Kawai M."/>
            <person name="Shinya K."/>
            <person name="Ikeda H."/>
        </authorList>
    </citation>
    <scope>NUCLEOTIDE SEQUENCE [LARGE SCALE GENOMIC DNA]</scope>
    <source>
        <strain evidence="1 2">M497-1</strain>
    </source>
</reference>
<proteinExistence type="predicted"/>
<organism evidence="1 2">
    <name type="scientific">Lysobacter enzymogenes</name>
    <dbReference type="NCBI Taxonomy" id="69"/>
    <lineage>
        <taxon>Bacteria</taxon>
        <taxon>Pseudomonadati</taxon>
        <taxon>Pseudomonadota</taxon>
        <taxon>Gammaproteobacteria</taxon>
        <taxon>Lysobacterales</taxon>
        <taxon>Lysobacteraceae</taxon>
        <taxon>Lysobacter</taxon>
    </lineage>
</organism>